<evidence type="ECO:0000313" key="3">
    <source>
        <dbReference type="Proteomes" id="UP001597045"/>
    </source>
</evidence>
<name>A0ABW3M809_9PSEU</name>
<dbReference type="InterPro" id="IPR013108">
    <property type="entry name" value="Amidohydro_3"/>
</dbReference>
<dbReference type="Proteomes" id="UP001597045">
    <property type="component" value="Unassembled WGS sequence"/>
</dbReference>
<dbReference type="Gene3D" id="2.30.40.10">
    <property type="entry name" value="Urease, subunit C, domain 1"/>
    <property type="match status" value="1"/>
</dbReference>
<keyword evidence="3" id="KW-1185">Reference proteome</keyword>
<dbReference type="SUPFAM" id="SSF51338">
    <property type="entry name" value="Composite domain of metallo-dependent hydrolases"/>
    <property type="match status" value="1"/>
</dbReference>
<organism evidence="2 3">
    <name type="scientific">Kibdelosporangium lantanae</name>
    <dbReference type="NCBI Taxonomy" id="1497396"/>
    <lineage>
        <taxon>Bacteria</taxon>
        <taxon>Bacillati</taxon>
        <taxon>Actinomycetota</taxon>
        <taxon>Actinomycetes</taxon>
        <taxon>Pseudonocardiales</taxon>
        <taxon>Pseudonocardiaceae</taxon>
        <taxon>Kibdelosporangium</taxon>
    </lineage>
</organism>
<sequence>MVVKFVHSDVEPFGPDDGSSIPEVPQQLLTRHGARVLNPAEAISGREALRAYTYGSAYASHQEHVKGTISIGKLADLVVLSDNPATVDPERIKDIEVLRTMVGGEFR</sequence>
<protein>
    <submittedName>
        <fullName evidence="2">Amidohydrolase family protein</fullName>
    </submittedName>
</protein>
<accession>A0ABW3M809</accession>
<dbReference type="Gene3D" id="3.20.20.140">
    <property type="entry name" value="Metal-dependent hydrolases"/>
    <property type="match status" value="1"/>
</dbReference>
<dbReference type="PANTHER" id="PTHR22642">
    <property type="entry name" value="IMIDAZOLONEPROPIONASE"/>
    <property type="match status" value="1"/>
</dbReference>
<gene>
    <name evidence="2" type="ORF">ACFQ1S_14060</name>
</gene>
<evidence type="ECO:0000313" key="2">
    <source>
        <dbReference type="EMBL" id="MFD1046598.1"/>
    </source>
</evidence>
<evidence type="ECO:0000259" key="1">
    <source>
        <dbReference type="Pfam" id="PF07969"/>
    </source>
</evidence>
<dbReference type="InterPro" id="IPR011059">
    <property type="entry name" value="Metal-dep_hydrolase_composite"/>
</dbReference>
<reference evidence="3" key="1">
    <citation type="journal article" date="2019" name="Int. J. Syst. Evol. Microbiol.">
        <title>The Global Catalogue of Microorganisms (GCM) 10K type strain sequencing project: providing services to taxonomists for standard genome sequencing and annotation.</title>
        <authorList>
            <consortium name="The Broad Institute Genomics Platform"/>
            <consortium name="The Broad Institute Genome Sequencing Center for Infectious Disease"/>
            <person name="Wu L."/>
            <person name="Ma J."/>
        </authorList>
    </citation>
    <scope>NUCLEOTIDE SEQUENCE [LARGE SCALE GENOMIC DNA]</scope>
    <source>
        <strain evidence="3">JCM 31486</strain>
    </source>
</reference>
<dbReference type="EMBL" id="JBHTIS010000719">
    <property type="protein sequence ID" value="MFD1046598.1"/>
    <property type="molecule type" value="Genomic_DNA"/>
</dbReference>
<proteinExistence type="predicted"/>
<comment type="caution">
    <text evidence="2">The sequence shown here is derived from an EMBL/GenBank/DDBJ whole genome shotgun (WGS) entry which is preliminary data.</text>
</comment>
<dbReference type="Pfam" id="PF07969">
    <property type="entry name" value="Amidohydro_3"/>
    <property type="match status" value="1"/>
</dbReference>
<feature type="domain" description="Amidohydrolase 3" evidence="1">
    <location>
        <begin position="30"/>
        <end position="105"/>
    </location>
</feature>
<dbReference type="PANTHER" id="PTHR22642:SF2">
    <property type="entry name" value="PROTEIN LONG AFTER FAR-RED 3"/>
    <property type="match status" value="1"/>
</dbReference>